<evidence type="ECO:0000313" key="2">
    <source>
        <dbReference type="EMBL" id="STV13485.1"/>
    </source>
</evidence>
<protein>
    <submittedName>
        <fullName evidence="2">Exopolysaccharide biosynthesis protein</fullName>
    </submittedName>
</protein>
<dbReference type="Proteomes" id="UP000254020">
    <property type="component" value="Unassembled WGS sequence"/>
</dbReference>
<organism evidence="2 3">
    <name type="scientific">Klebsiella pneumoniae subsp. pneumoniae</name>
    <dbReference type="NCBI Taxonomy" id="72407"/>
    <lineage>
        <taxon>Bacteria</taxon>
        <taxon>Pseudomonadati</taxon>
        <taxon>Pseudomonadota</taxon>
        <taxon>Gammaproteobacteria</taxon>
        <taxon>Enterobacterales</taxon>
        <taxon>Enterobacteriaceae</taxon>
        <taxon>Klebsiella/Raoultella group</taxon>
        <taxon>Klebsiella</taxon>
        <taxon>Klebsiella pneumoniae complex</taxon>
    </lineage>
</organism>
<evidence type="ECO:0000313" key="3">
    <source>
        <dbReference type="Proteomes" id="UP000254020"/>
    </source>
</evidence>
<sequence length="274" mass="31752">MTNMKLKFDLLLKSYHLSHRFVYKANPGNAGDGVIASATYDFFERNALTYIPYRDGECYSSETDILIFGGGGNLIEGLYSEGHDFIQNNIGKFHKVIIMPSTIRGYSDLFINNIDKFVVFCRENITFDYIKSLNYEPNKNVFITDDMAFYLDLNKYLSLKPVYKKQANCFRTDSESLTGDYKENNHDISLTWNGDYWDNEFLARNSTRCMINFLEEYKVVNTDRLHVAILASLLGKEVNFYPNSYYKNEAVYNYSLLIVIQKHALLRLVEKGSV</sequence>
<gene>
    <name evidence="2" type="ORF">NCTC9504_05747</name>
</gene>
<dbReference type="EMBL" id="UGMA01000005">
    <property type="protein sequence ID" value="STV13485.1"/>
    <property type="molecule type" value="Genomic_DNA"/>
</dbReference>
<dbReference type="Pfam" id="PF04230">
    <property type="entry name" value="PS_pyruv_trans"/>
    <property type="match status" value="1"/>
</dbReference>
<evidence type="ECO:0000259" key="1">
    <source>
        <dbReference type="Pfam" id="PF04230"/>
    </source>
</evidence>
<reference evidence="2 3" key="1">
    <citation type="submission" date="2018-06" db="EMBL/GenBank/DDBJ databases">
        <authorList>
            <consortium name="Pathogen Informatics"/>
            <person name="Doyle S."/>
        </authorList>
    </citation>
    <scope>NUCLEOTIDE SEQUENCE [LARGE SCALE GENOMIC DNA]</scope>
    <source>
        <strain evidence="2 3">NCTC9504</strain>
    </source>
</reference>
<accession>A0A378AM37</accession>
<feature type="domain" description="Polysaccharide pyruvyl transferase" evidence="1">
    <location>
        <begin position="29"/>
        <end position="243"/>
    </location>
</feature>
<name>A0A378AM37_KLEPN</name>
<proteinExistence type="predicted"/>
<dbReference type="InterPro" id="IPR007345">
    <property type="entry name" value="Polysacch_pyruvyl_Trfase"/>
</dbReference>
<dbReference type="AlphaFoldDB" id="A0A378AM37"/>